<proteinExistence type="predicted"/>
<accession>A0ABS1TR11</accession>
<dbReference type="PANTHER" id="PTHR34227:SF1">
    <property type="entry name" value="DIMETHYL SULFOXIDE REDUCTASE CHAPERONE-RELATED"/>
    <property type="match status" value="1"/>
</dbReference>
<dbReference type="Proteomes" id="UP000623967">
    <property type="component" value="Unassembled WGS sequence"/>
</dbReference>
<dbReference type="InterPro" id="IPR050289">
    <property type="entry name" value="TorD/DmsD_chaperones"/>
</dbReference>
<protein>
    <submittedName>
        <fullName evidence="2">Molecular chaperone TorD family protein</fullName>
    </submittedName>
</protein>
<name>A0ABS1TR11_9BACI</name>
<keyword evidence="3" id="KW-1185">Reference proteome</keyword>
<dbReference type="Pfam" id="PF02613">
    <property type="entry name" value="Nitrate_red_del"/>
    <property type="match status" value="1"/>
</dbReference>
<evidence type="ECO:0000256" key="1">
    <source>
        <dbReference type="ARBA" id="ARBA00023186"/>
    </source>
</evidence>
<reference evidence="2 3" key="1">
    <citation type="submission" date="2021-01" db="EMBL/GenBank/DDBJ databases">
        <title>Genome public.</title>
        <authorList>
            <person name="Liu C."/>
            <person name="Sun Q."/>
        </authorList>
    </citation>
    <scope>NUCLEOTIDE SEQUENCE [LARGE SCALE GENOMIC DNA]</scope>
    <source>
        <strain evidence="2 3">YIM B02564</strain>
    </source>
</reference>
<evidence type="ECO:0000313" key="2">
    <source>
        <dbReference type="EMBL" id="MBL4953494.1"/>
    </source>
</evidence>
<gene>
    <name evidence="2" type="ORF">JK635_14975</name>
</gene>
<dbReference type="InterPro" id="IPR020945">
    <property type="entry name" value="DMSO/NO3_reduct_chaperone"/>
</dbReference>
<dbReference type="RefSeq" id="WP_202654752.1">
    <property type="nucleotide sequence ID" value="NZ_JAESWB010000211.1"/>
</dbReference>
<keyword evidence="1" id="KW-0143">Chaperone</keyword>
<sequence>MNLQKTEELYEIENLLELRIFAYDILRKVFLAEPTKELVVQFQNGIINFFPFNEEDPQIKEGIGQVSHFFQTFDMDKNFDGLHWDYTRMFIGPYKLPAPIWESAYLNREGLLFAEETLAVRRLYLQYNLLSLQYGKEADDHLGLELDFMYQLSTLANNHAQDENSQLLQKVLADQYEFLKEHLLKWIPAFGKKVIKHAETDFYKGMVKILNGFLTIDKICLEELFTSYKQ</sequence>
<dbReference type="InterPro" id="IPR036411">
    <property type="entry name" value="TorD-like_sf"/>
</dbReference>
<dbReference type="EMBL" id="JAESWB010000211">
    <property type="protein sequence ID" value="MBL4953494.1"/>
    <property type="molecule type" value="Genomic_DNA"/>
</dbReference>
<evidence type="ECO:0000313" key="3">
    <source>
        <dbReference type="Proteomes" id="UP000623967"/>
    </source>
</evidence>
<comment type="caution">
    <text evidence="2">The sequence shown here is derived from an EMBL/GenBank/DDBJ whole genome shotgun (WGS) entry which is preliminary data.</text>
</comment>
<dbReference type="SUPFAM" id="SSF89155">
    <property type="entry name" value="TorD-like"/>
    <property type="match status" value="1"/>
</dbReference>
<dbReference type="PANTHER" id="PTHR34227">
    <property type="entry name" value="CHAPERONE PROTEIN YCDY"/>
    <property type="match status" value="1"/>
</dbReference>
<organism evidence="2 3">
    <name type="scientific">Neobacillus paridis</name>
    <dbReference type="NCBI Taxonomy" id="2803862"/>
    <lineage>
        <taxon>Bacteria</taxon>
        <taxon>Bacillati</taxon>
        <taxon>Bacillota</taxon>
        <taxon>Bacilli</taxon>
        <taxon>Bacillales</taxon>
        <taxon>Bacillaceae</taxon>
        <taxon>Neobacillus</taxon>
    </lineage>
</organism>
<dbReference type="Gene3D" id="1.10.3480.10">
    <property type="entry name" value="TorD-like"/>
    <property type="match status" value="1"/>
</dbReference>